<dbReference type="GO" id="GO:0045974">
    <property type="term" value="P:regulation of translation, ncRNA-mediated"/>
    <property type="evidence" value="ECO:0007669"/>
    <property type="project" value="TreeGrafter"/>
</dbReference>
<sequence length="86" mass="9464">MPTVFQLQDTLLNLVRKEAVAVTIYLVNGFQIKGFIKGFDTFTVIIETEGKQQLVYKNAISTIATARPVILQPADKKTGHAADNEA</sequence>
<comment type="similarity">
    <text evidence="3">Belongs to the Hfq family.</text>
</comment>
<comment type="function">
    <text evidence="3">RNA chaperone that binds small regulatory RNA (sRNAs) and mRNAs to facilitate mRNA translational regulation in response to envelope stress, environmental stress and changes in metabolite concentrations. Also binds with high specificity to tRNAs.</text>
</comment>
<evidence type="ECO:0000256" key="1">
    <source>
        <dbReference type="ARBA" id="ARBA00022884"/>
    </source>
</evidence>
<dbReference type="SUPFAM" id="SSF50182">
    <property type="entry name" value="Sm-like ribonucleoproteins"/>
    <property type="match status" value="1"/>
</dbReference>
<evidence type="ECO:0000259" key="4">
    <source>
        <dbReference type="PROSITE" id="PS52002"/>
    </source>
</evidence>
<comment type="subunit">
    <text evidence="3">Homohexamer.</text>
</comment>
<dbReference type="InterPro" id="IPR010920">
    <property type="entry name" value="LSM_dom_sf"/>
</dbReference>
<dbReference type="OrthoDB" id="9799751at2"/>
<dbReference type="Pfam" id="PF17209">
    <property type="entry name" value="Hfq"/>
    <property type="match status" value="1"/>
</dbReference>
<dbReference type="CDD" id="cd01716">
    <property type="entry name" value="Hfq"/>
    <property type="match status" value="1"/>
</dbReference>
<dbReference type="Proteomes" id="UP000277811">
    <property type="component" value="Unassembled WGS sequence"/>
</dbReference>
<dbReference type="GO" id="GO:0006355">
    <property type="term" value="P:regulation of DNA-templated transcription"/>
    <property type="evidence" value="ECO:0007669"/>
    <property type="project" value="InterPro"/>
</dbReference>
<dbReference type="GO" id="GO:0043487">
    <property type="term" value="P:regulation of RNA stability"/>
    <property type="evidence" value="ECO:0007669"/>
    <property type="project" value="TreeGrafter"/>
</dbReference>
<dbReference type="RefSeq" id="WP_122629936.1">
    <property type="nucleotide sequence ID" value="NZ_UPPP01000105.1"/>
</dbReference>
<evidence type="ECO:0000313" key="6">
    <source>
        <dbReference type="Proteomes" id="UP000277811"/>
    </source>
</evidence>
<dbReference type="PANTHER" id="PTHR34772:SF1">
    <property type="entry name" value="RNA-BINDING PROTEIN HFQ"/>
    <property type="match status" value="1"/>
</dbReference>
<feature type="domain" description="Sm" evidence="4">
    <location>
        <begin position="9"/>
        <end position="69"/>
    </location>
</feature>
<keyword evidence="1 3" id="KW-0694">RNA-binding</keyword>
<protein>
    <recommendedName>
        <fullName evidence="3">RNA-binding protein Hfq</fullName>
    </recommendedName>
</protein>
<evidence type="ECO:0000256" key="2">
    <source>
        <dbReference type="ARBA" id="ARBA00023016"/>
    </source>
</evidence>
<dbReference type="GO" id="GO:0005829">
    <property type="term" value="C:cytosol"/>
    <property type="evidence" value="ECO:0007669"/>
    <property type="project" value="TreeGrafter"/>
</dbReference>
<dbReference type="InterPro" id="IPR005001">
    <property type="entry name" value="Hfq"/>
</dbReference>
<evidence type="ECO:0000256" key="3">
    <source>
        <dbReference type="HAMAP-Rule" id="MF_00436"/>
    </source>
</evidence>
<dbReference type="GO" id="GO:0003723">
    <property type="term" value="F:RNA binding"/>
    <property type="evidence" value="ECO:0007669"/>
    <property type="project" value="UniProtKB-UniRule"/>
</dbReference>
<organism evidence="5 6">
    <name type="scientific">Lucifera butyrica</name>
    <dbReference type="NCBI Taxonomy" id="1351585"/>
    <lineage>
        <taxon>Bacteria</taxon>
        <taxon>Bacillati</taxon>
        <taxon>Bacillota</taxon>
        <taxon>Negativicutes</taxon>
        <taxon>Veillonellales</taxon>
        <taxon>Veillonellaceae</taxon>
        <taxon>Lucifera</taxon>
    </lineage>
</organism>
<dbReference type="InterPro" id="IPR047575">
    <property type="entry name" value="Sm"/>
</dbReference>
<dbReference type="PANTHER" id="PTHR34772">
    <property type="entry name" value="RNA-BINDING PROTEIN HFQ"/>
    <property type="match status" value="1"/>
</dbReference>
<dbReference type="NCBIfam" id="NF001602">
    <property type="entry name" value="PRK00395.1"/>
    <property type="match status" value="1"/>
</dbReference>
<name>A0A498RGC0_9FIRM</name>
<keyword evidence="6" id="KW-1185">Reference proteome</keyword>
<dbReference type="HAMAP" id="MF_00436">
    <property type="entry name" value="Hfq"/>
    <property type="match status" value="1"/>
</dbReference>
<proteinExistence type="inferred from homology"/>
<evidence type="ECO:0000313" key="5">
    <source>
        <dbReference type="EMBL" id="VBB09122.1"/>
    </source>
</evidence>
<dbReference type="Gene3D" id="2.30.30.100">
    <property type="match status" value="1"/>
</dbReference>
<reference evidence="5 6" key="1">
    <citation type="submission" date="2018-06" db="EMBL/GenBank/DDBJ databases">
        <authorList>
            <person name="Strepis N."/>
        </authorList>
    </citation>
    <scope>NUCLEOTIDE SEQUENCE [LARGE SCALE GENOMIC DNA]</scope>
    <source>
        <strain evidence="5">LUCI</strain>
    </source>
</reference>
<dbReference type="AlphaFoldDB" id="A0A498RGC0"/>
<dbReference type="EMBL" id="UPPP01000105">
    <property type="protein sequence ID" value="VBB09122.1"/>
    <property type="molecule type" value="Genomic_DNA"/>
</dbReference>
<gene>
    <name evidence="3" type="primary">hfq</name>
    <name evidence="5" type="ORF">LUCI_4408</name>
</gene>
<dbReference type="NCBIfam" id="TIGR02383">
    <property type="entry name" value="Hfq"/>
    <property type="match status" value="1"/>
</dbReference>
<dbReference type="PROSITE" id="PS52002">
    <property type="entry name" value="SM"/>
    <property type="match status" value="1"/>
</dbReference>
<keyword evidence="2 3" id="KW-0346">Stress response</keyword>
<accession>A0A498RGC0</accession>